<protein>
    <submittedName>
        <fullName evidence="2">Uncharacterized protein</fullName>
    </submittedName>
</protein>
<reference evidence="2" key="1">
    <citation type="journal article" date="2022" name="bioRxiv">
        <title>Sequencing and chromosome-scale assembly of the giantPleurodeles waltlgenome.</title>
        <authorList>
            <person name="Brown T."/>
            <person name="Elewa A."/>
            <person name="Iarovenko S."/>
            <person name="Subramanian E."/>
            <person name="Araus A.J."/>
            <person name="Petzold A."/>
            <person name="Susuki M."/>
            <person name="Suzuki K.-i.T."/>
            <person name="Hayashi T."/>
            <person name="Toyoda A."/>
            <person name="Oliveira C."/>
            <person name="Osipova E."/>
            <person name="Leigh N.D."/>
            <person name="Simon A."/>
            <person name="Yun M.H."/>
        </authorList>
    </citation>
    <scope>NUCLEOTIDE SEQUENCE</scope>
    <source>
        <strain evidence="2">20211129_DDA</strain>
        <tissue evidence="2">Liver</tissue>
    </source>
</reference>
<feature type="compositionally biased region" description="Polar residues" evidence="1">
    <location>
        <begin position="235"/>
        <end position="251"/>
    </location>
</feature>
<dbReference type="EMBL" id="JANPWB010000006">
    <property type="protein sequence ID" value="KAJ1179776.1"/>
    <property type="molecule type" value="Genomic_DNA"/>
</dbReference>
<feature type="region of interest" description="Disordered" evidence="1">
    <location>
        <begin position="225"/>
        <end position="281"/>
    </location>
</feature>
<evidence type="ECO:0000313" key="2">
    <source>
        <dbReference type="EMBL" id="KAJ1179776.1"/>
    </source>
</evidence>
<gene>
    <name evidence="2" type="ORF">NDU88_005010</name>
</gene>
<feature type="compositionally biased region" description="Basic residues" evidence="1">
    <location>
        <begin position="269"/>
        <end position="281"/>
    </location>
</feature>
<keyword evidence="3" id="KW-1185">Reference proteome</keyword>
<accession>A0AAV7TTK9</accession>
<sequence>MEGPESCHQPWSCWLPEDLPFRVSRPATGHAAPQGSVHTGSWSPYHGSLPGHLRLRAAQALVGGSAGPPPYKGPLRVRWVALLTCGPGLPRFEPGPAPMPVGHRLRHHQLNRLLLPGRAHHHSRQAQVQGSTHHGAGLPAVAALDPPRPPPPLLKSSPVLWATARASGGSPRGLGTSSLLRCSPAAGSRIGTGSASLLRSAATGAARRSRRLPQIHQLPAPLNGALRQASGAGSMRQSPSPGSVAKSQKAQAPTLPQLIPIQAGGQARTKQHRVGRAYRGR</sequence>
<evidence type="ECO:0000256" key="1">
    <source>
        <dbReference type="SAM" id="MobiDB-lite"/>
    </source>
</evidence>
<evidence type="ECO:0000313" key="3">
    <source>
        <dbReference type="Proteomes" id="UP001066276"/>
    </source>
</evidence>
<proteinExistence type="predicted"/>
<dbReference type="AlphaFoldDB" id="A0AAV7TTK9"/>
<organism evidence="2 3">
    <name type="scientific">Pleurodeles waltl</name>
    <name type="common">Iberian ribbed newt</name>
    <dbReference type="NCBI Taxonomy" id="8319"/>
    <lineage>
        <taxon>Eukaryota</taxon>
        <taxon>Metazoa</taxon>
        <taxon>Chordata</taxon>
        <taxon>Craniata</taxon>
        <taxon>Vertebrata</taxon>
        <taxon>Euteleostomi</taxon>
        <taxon>Amphibia</taxon>
        <taxon>Batrachia</taxon>
        <taxon>Caudata</taxon>
        <taxon>Salamandroidea</taxon>
        <taxon>Salamandridae</taxon>
        <taxon>Pleurodelinae</taxon>
        <taxon>Pleurodeles</taxon>
    </lineage>
</organism>
<dbReference type="Proteomes" id="UP001066276">
    <property type="component" value="Chromosome 3_2"/>
</dbReference>
<comment type="caution">
    <text evidence="2">The sequence shown here is derived from an EMBL/GenBank/DDBJ whole genome shotgun (WGS) entry which is preliminary data.</text>
</comment>
<name>A0AAV7TTK9_PLEWA</name>